<dbReference type="AlphaFoldDB" id="A0A433QYP5"/>
<dbReference type="Pfam" id="PF04657">
    <property type="entry name" value="DMT_YdcZ"/>
    <property type="match status" value="1"/>
</dbReference>
<proteinExistence type="predicted"/>
<evidence type="ECO:0000313" key="1">
    <source>
        <dbReference type="EMBL" id="RUS34900.1"/>
    </source>
</evidence>
<name>A0A433QYP5_9FUNG</name>
<dbReference type="InterPro" id="IPR006750">
    <property type="entry name" value="YdcZ"/>
</dbReference>
<gene>
    <name evidence="1" type="ORF">BC938DRAFT_477929</name>
</gene>
<protein>
    <submittedName>
        <fullName evidence="1">Uncharacterized protein</fullName>
    </submittedName>
</protein>
<evidence type="ECO:0000313" key="2">
    <source>
        <dbReference type="Proteomes" id="UP000274822"/>
    </source>
</evidence>
<keyword evidence="2" id="KW-1185">Reference proteome</keyword>
<dbReference type="Proteomes" id="UP000274822">
    <property type="component" value="Unassembled WGS sequence"/>
</dbReference>
<sequence>MLLHFPCSSHVLPNQPILPQIITACLIDHFGLVGVPQRNFTVWRGLGSVAMIGGVIATHCGRNHDSRRKVDMSDHYRNHSTHQQNYLPVFERICILFQHELTKVRGSFFTPKRRHTGVQHYVQLRMPLYWVLGDARLISSDWIAYQKAS</sequence>
<dbReference type="EMBL" id="RBNJ01000301">
    <property type="protein sequence ID" value="RUS34900.1"/>
    <property type="molecule type" value="Genomic_DNA"/>
</dbReference>
<reference evidence="1 2" key="1">
    <citation type="journal article" date="2018" name="New Phytol.">
        <title>Phylogenomics of Endogonaceae and evolution of mycorrhizas within Mucoromycota.</title>
        <authorList>
            <person name="Chang Y."/>
            <person name="Desiro A."/>
            <person name="Na H."/>
            <person name="Sandor L."/>
            <person name="Lipzen A."/>
            <person name="Clum A."/>
            <person name="Barry K."/>
            <person name="Grigoriev I.V."/>
            <person name="Martin F.M."/>
            <person name="Stajich J.E."/>
            <person name="Smith M.E."/>
            <person name="Bonito G."/>
            <person name="Spatafora J.W."/>
        </authorList>
    </citation>
    <scope>NUCLEOTIDE SEQUENCE [LARGE SCALE GENOMIC DNA]</scope>
    <source>
        <strain evidence="1 2">AD002</strain>
    </source>
</reference>
<accession>A0A433QYP5</accession>
<comment type="caution">
    <text evidence="1">The sequence shown here is derived from an EMBL/GenBank/DDBJ whole genome shotgun (WGS) entry which is preliminary data.</text>
</comment>
<organism evidence="1 2">
    <name type="scientific">Jimgerdemannia flammicorona</name>
    <dbReference type="NCBI Taxonomy" id="994334"/>
    <lineage>
        <taxon>Eukaryota</taxon>
        <taxon>Fungi</taxon>
        <taxon>Fungi incertae sedis</taxon>
        <taxon>Mucoromycota</taxon>
        <taxon>Mucoromycotina</taxon>
        <taxon>Endogonomycetes</taxon>
        <taxon>Endogonales</taxon>
        <taxon>Endogonaceae</taxon>
        <taxon>Jimgerdemannia</taxon>
    </lineage>
</organism>